<dbReference type="AlphaFoldDB" id="A0A0F9QSR3"/>
<proteinExistence type="predicted"/>
<name>A0A0F9QSR3_9ZZZZ</name>
<sequence>MKYIIHNIAGKILRTGSAPESMVDAQAGPGEHVLPGTADDVQQKIVDGVVVDKTAKEKAAEKRPKILDKDKAANITKGQLAELISRIHDLENTR</sequence>
<protein>
    <submittedName>
        <fullName evidence="1">Uncharacterized protein</fullName>
    </submittedName>
</protein>
<organism evidence="1">
    <name type="scientific">marine sediment metagenome</name>
    <dbReference type="NCBI Taxonomy" id="412755"/>
    <lineage>
        <taxon>unclassified sequences</taxon>
        <taxon>metagenomes</taxon>
        <taxon>ecological metagenomes</taxon>
    </lineage>
</organism>
<gene>
    <name evidence="1" type="ORF">LCGC14_0737250</name>
</gene>
<dbReference type="EMBL" id="LAZR01001728">
    <property type="protein sequence ID" value="KKN40062.1"/>
    <property type="molecule type" value="Genomic_DNA"/>
</dbReference>
<accession>A0A0F9QSR3</accession>
<evidence type="ECO:0000313" key="1">
    <source>
        <dbReference type="EMBL" id="KKN40062.1"/>
    </source>
</evidence>
<comment type="caution">
    <text evidence="1">The sequence shown here is derived from an EMBL/GenBank/DDBJ whole genome shotgun (WGS) entry which is preliminary data.</text>
</comment>
<reference evidence="1" key="1">
    <citation type="journal article" date="2015" name="Nature">
        <title>Complex archaea that bridge the gap between prokaryotes and eukaryotes.</title>
        <authorList>
            <person name="Spang A."/>
            <person name="Saw J.H."/>
            <person name="Jorgensen S.L."/>
            <person name="Zaremba-Niedzwiedzka K."/>
            <person name="Martijn J."/>
            <person name="Lind A.E."/>
            <person name="van Eijk R."/>
            <person name="Schleper C."/>
            <person name="Guy L."/>
            <person name="Ettema T.J."/>
        </authorList>
    </citation>
    <scope>NUCLEOTIDE SEQUENCE</scope>
</reference>